<dbReference type="EMBL" id="JACADJ010000046">
    <property type="protein sequence ID" value="NWH05785.1"/>
    <property type="molecule type" value="Genomic_DNA"/>
</dbReference>
<name>A0A850T969_9BACT</name>
<dbReference type="AlphaFoldDB" id="A0A850T969"/>
<protein>
    <recommendedName>
        <fullName evidence="3">Oligogalacturonate lyase domain-containing protein</fullName>
    </recommendedName>
</protein>
<accession>A0A850T969</accession>
<reference evidence="1 2" key="1">
    <citation type="submission" date="2020-06" db="EMBL/GenBank/DDBJ databases">
        <title>High-quality draft genome of sulfate reducer Desulfobacter latus type strain AcrS2 isolated from marine sediment.</title>
        <authorList>
            <person name="Hoppe M."/>
            <person name="Larsen C.K."/>
            <person name="Marshall I.P.G."/>
            <person name="Schramm A."/>
            <person name="Marietou A.G."/>
        </authorList>
    </citation>
    <scope>NUCLEOTIDE SEQUENCE [LARGE SCALE GENOMIC DNA]</scope>
    <source>
        <strain evidence="1 2">AcRS2</strain>
    </source>
</reference>
<proteinExistence type="predicted"/>
<evidence type="ECO:0000313" key="1">
    <source>
        <dbReference type="EMBL" id="NWH05785.1"/>
    </source>
</evidence>
<dbReference type="RefSeq" id="WP_178367243.1">
    <property type="nucleotide sequence ID" value="NZ_JACADJ010000046.1"/>
</dbReference>
<dbReference type="SUPFAM" id="SSF82171">
    <property type="entry name" value="DPP6 N-terminal domain-like"/>
    <property type="match status" value="1"/>
</dbReference>
<keyword evidence="2" id="KW-1185">Reference proteome</keyword>
<comment type="caution">
    <text evidence="1">The sequence shown here is derived from an EMBL/GenBank/DDBJ whole genome shotgun (WGS) entry which is preliminary data.</text>
</comment>
<dbReference type="InterPro" id="IPR011042">
    <property type="entry name" value="6-blade_b-propeller_TolB-like"/>
</dbReference>
<gene>
    <name evidence="1" type="ORF">HXW94_12450</name>
</gene>
<dbReference type="Gene3D" id="2.120.10.30">
    <property type="entry name" value="TolB, C-terminal domain"/>
    <property type="match status" value="1"/>
</dbReference>
<evidence type="ECO:0008006" key="3">
    <source>
        <dbReference type="Google" id="ProtNLM"/>
    </source>
</evidence>
<sequence>MANYLYFIRKILNILPDKVKDYIKITMAICFRKQKYKSVFPDDKILLQKYTVLSNGSAPTFFGYHDKTPFSEDGKKILAMSITADDRKFLNECTPMDIGFFQKQSNEKFGNRFFPFSKTMTWCWQQGCMLQWFPNHSNTKVIYNTLVDNSYGSEIFDLESNSVTLQYHYPIYSIDPKGKTALSLNFSRLDRLRPGYGYKLFPDPTENIEAPNDDGLFVIDMQTGKHEIIINLNQLRSEANRNSCQNLKDVQHYINHATYSPDGKKILFFHLWAKKNRKGQGMQICIMEVFSGKWFVLESERRVSHYCWKNNYNVLATTQNEKGQWNYTLYDLNTKKNQDLGIEFVKDGHPMFHPTNKHLFITDTYPDKLSDQYLYCVDINSKHIEKMASLYSHFRYQRQVRCDLHPRWDREGNYVIVDSTVFGKRKMILFKSGI</sequence>
<dbReference type="Proteomes" id="UP000553343">
    <property type="component" value="Unassembled WGS sequence"/>
</dbReference>
<evidence type="ECO:0000313" key="2">
    <source>
        <dbReference type="Proteomes" id="UP000553343"/>
    </source>
</evidence>
<organism evidence="1 2">
    <name type="scientific">Desulfobacter latus</name>
    <dbReference type="NCBI Taxonomy" id="2292"/>
    <lineage>
        <taxon>Bacteria</taxon>
        <taxon>Pseudomonadati</taxon>
        <taxon>Thermodesulfobacteriota</taxon>
        <taxon>Desulfobacteria</taxon>
        <taxon>Desulfobacterales</taxon>
        <taxon>Desulfobacteraceae</taxon>
        <taxon>Desulfobacter</taxon>
    </lineage>
</organism>